<reference evidence="1 2" key="1">
    <citation type="journal article" date="2015" name="Genome Announc.">
        <title>Draft Genome Sequence of Cyanobacterium Hassallia byssoidea Strain VB512170, Isolated from Monuments in India.</title>
        <authorList>
            <person name="Singh D."/>
            <person name="Chandrababunaidu M.M."/>
            <person name="Panda A."/>
            <person name="Sen D."/>
            <person name="Bhattacharyya S."/>
            <person name="Adhikary S.P."/>
            <person name="Tripathy S."/>
        </authorList>
    </citation>
    <scope>NUCLEOTIDE SEQUENCE [LARGE SCALE GENOMIC DNA]</scope>
    <source>
        <strain evidence="1 2">VB512170</strain>
    </source>
</reference>
<proteinExistence type="predicted"/>
<name>A0A846HG02_9CYAN</name>
<keyword evidence="2" id="KW-1185">Reference proteome</keyword>
<dbReference type="Proteomes" id="UP000031549">
    <property type="component" value="Unassembled WGS sequence"/>
</dbReference>
<sequence>MKQHNLSVYLWLTFAATVLVASPVYADEIIIKNIPKLSDVQRPHTTTKDLLAQQTEIVSVTEVRLNQTPSGLEIILKTPTSDKLQITNKSEGFTNNRHSLTALFTRSSIPHDIFG</sequence>
<evidence type="ECO:0000313" key="1">
    <source>
        <dbReference type="EMBL" id="NEU75594.1"/>
    </source>
</evidence>
<dbReference type="AlphaFoldDB" id="A0A846HG02"/>
<evidence type="ECO:0000313" key="2">
    <source>
        <dbReference type="Proteomes" id="UP000031549"/>
    </source>
</evidence>
<dbReference type="EMBL" id="JTCM02000074">
    <property type="protein sequence ID" value="NEU75594.1"/>
    <property type="molecule type" value="Genomic_DNA"/>
</dbReference>
<comment type="caution">
    <text evidence="1">The sequence shown here is derived from an EMBL/GenBank/DDBJ whole genome shotgun (WGS) entry which is preliminary data.</text>
</comment>
<dbReference type="RefSeq" id="WP_163519151.1">
    <property type="nucleotide sequence ID" value="NZ_JTCM02000074.1"/>
</dbReference>
<protein>
    <submittedName>
        <fullName evidence="1">Uncharacterized protein</fullName>
    </submittedName>
</protein>
<organism evidence="1 2">
    <name type="scientific">Hassallia byssoidea VB512170</name>
    <dbReference type="NCBI Taxonomy" id="1304833"/>
    <lineage>
        <taxon>Bacteria</taxon>
        <taxon>Bacillati</taxon>
        <taxon>Cyanobacteriota</taxon>
        <taxon>Cyanophyceae</taxon>
        <taxon>Nostocales</taxon>
        <taxon>Tolypothrichaceae</taxon>
        <taxon>Hassallia</taxon>
    </lineage>
</organism>
<gene>
    <name evidence="1" type="ORF">PI95_024305</name>
</gene>
<accession>A0A846HG02</accession>